<dbReference type="AlphaFoldDB" id="A0A3Q4HXT3"/>
<dbReference type="InterPro" id="IPR050704">
    <property type="entry name" value="Peptidase_C85-like"/>
</dbReference>
<evidence type="ECO:0000256" key="10">
    <source>
        <dbReference type="ARBA" id="ARBA00022990"/>
    </source>
</evidence>
<evidence type="ECO:0000256" key="11">
    <source>
        <dbReference type="ARBA" id="ARBA00023242"/>
    </source>
</evidence>
<feature type="compositionally biased region" description="Basic residues" evidence="14">
    <location>
        <begin position="1"/>
        <end position="13"/>
    </location>
</feature>
<dbReference type="GO" id="GO:0005737">
    <property type="term" value="C:cytoplasm"/>
    <property type="evidence" value="ECO:0007669"/>
    <property type="project" value="UniProtKB-SubCell"/>
</dbReference>
<evidence type="ECO:0000256" key="7">
    <source>
        <dbReference type="ARBA" id="ARBA00022786"/>
    </source>
</evidence>
<sequence>MSRKQTHKSLRSNKKSELERKRDERAVRRAIAKDRKNRPQDGDEGAEFVSFSNQLQALGLKLREVPGDGNCLFRALGDQLEGHSRGHLRLRQETVDYMTSHRQDFEPFVEDEVPFAQHLANLSQPGTFAGNDAIVAFARSQQVKVVIHQLNTPLWEINGSEKQVCRELHIAYRYGDHYDSVRRIGDNSESPAQLRIEVWCPTRPVLKEQLENLLQLSAATINAEWLVGSAVGQSCQGQCASGSCSTCRAAAAHCSDPTQTAEGSNVQKSKVVDASFLLIICIIKEPV</sequence>
<dbReference type="EC" id="3.4.19.12" evidence="4"/>
<comment type="catalytic activity">
    <reaction evidence="1">
        <text>Thiol-dependent hydrolysis of ester, thioester, amide, peptide and isopeptide bonds formed by the C-terminal Gly of ubiquitin (a 76-residue protein attached to proteins as an intracellular targeting signal).</text>
        <dbReference type="EC" id="3.4.19.12"/>
    </reaction>
</comment>
<dbReference type="GO" id="GO:1990167">
    <property type="term" value="P:protein K27-linked deubiquitination"/>
    <property type="evidence" value="ECO:0007669"/>
    <property type="project" value="TreeGrafter"/>
</dbReference>
<reference evidence="16" key="1">
    <citation type="submission" date="2025-08" db="UniProtKB">
        <authorList>
            <consortium name="Ensembl"/>
        </authorList>
    </citation>
    <scope>IDENTIFICATION</scope>
</reference>
<keyword evidence="7" id="KW-0833">Ubl conjugation pathway</keyword>
<evidence type="ECO:0000256" key="2">
    <source>
        <dbReference type="ARBA" id="ARBA00004123"/>
    </source>
</evidence>
<accession>A0A3Q4HXT3</accession>
<dbReference type="InterPro" id="IPR003323">
    <property type="entry name" value="OTU_dom"/>
</dbReference>
<evidence type="ECO:0000313" key="16">
    <source>
        <dbReference type="Ensembl" id="ENSNBRP00000026023.1"/>
    </source>
</evidence>
<evidence type="ECO:0000256" key="14">
    <source>
        <dbReference type="SAM" id="MobiDB-lite"/>
    </source>
</evidence>
<evidence type="ECO:0000256" key="3">
    <source>
        <dbReference type="ARBA" id="ARBA00004496"/>
    </source>
</evidence>
<comment type="subcellular location">
    <subcellularLocation>
        <location evidence="3">Cytoplasm</location>
    </subcellularLocation>
    <subcellularLocation>
        <location evidence="2">Nucleus</location>
    </subcellularLocation>
</comment>
<feature type="region of interest" description="Disordered" evidence="14">
    <location>
        <begin position="1"/>
        <end position="45"/>
    </location>
</feature>
<evidence type="ECO:0000256" key="5">
    <source>
        <dbReference type="ARBA" id="ARBA00022490"/>
    </source>
</evidence>
<name>A0A3Q4HXT3_NEOBR</name>
<evidence type="ECO:0000256" key="6">
    <source>
        <dbReference type="ARBA" id="ARBA00022670"/>
    </source>
</evidence>
<dbReference type="GO" id="GO:0005634">
    <property type="term" value="C:nucleus"/>
    <property type="evidence" value="ECO:0007669"/>
    <property type="project" value="UniProtKB-SubCell"/>
</dbReference>
<dbReference type="GO" id="GO:0004843">
    <property type="term" value="F:cysteine-type deubiquitinase activity"/>
    <property type="evidence" value="ECO:0007669"/>
    <property type="project" value="UniProtKB-EC"/>
</dbReference>
<dbReference type="STRING" id="32507.ENSNBRP00000026023"/>
<dbReference type="Ensembl" id="ENSNBRT00000026711.1">
    <property type="protein sequence ID" value="ENSNBRP00000026023.1"/>
    <property type="gene ID" value="ENSNBRG00000019916.1"/>
</dbReference>
<evidence type="ECO:0000256" key="1">
    <source>
        <dbReference type="ARBA" id="ARBA00000707"/>
    </source>
</evidence>
<dbReference type="Gene3D" id="3.90.70.80">
    <property type="match status" value="1"/>
</dbReference>
<dbReference type="SUPFAM" id="SSF54001">
    <property type="entry name" value="Cysteine proteinases"/>
    <property type="match status" value="1"/>
</dbReference>
<dbReference type="InterPro" id="IPR038765">
    <property type="entry name" value="Papain-like_cys_pep_sf"/>
</dbReference>
<keyword evidence="11" id="KW-0539">Nucleus</keyword>
<dbReference type="OMA" id="LSAQVCH"/>
<feature type="compositionally biased region" description="Basic and acidic residues" evidence="14">
    <location>
        <begin position="14"/>
        <end position="41"/>
    </location>
</feature>
<organism evidence="16 17">
    <name type="scientific">Neolamprologus brichardi</name>
    <name type="common">Fairy cichlid</name>
    <name type="synonym">Lamprologus brichardi</name>
    <dbReference type="NCBI Taxonomy" id="32507"/>
    <lineage>
        <taxon>Eukaryota</taxon>
        <taxon>Metazoa</taxon>
        <taxon>Chordata</taxon>
        <taxon>Craniata</taxon>
        <taxon>Vertebrata</taxon>
        <taxon>Euteleostomi</taxon>
        <taxon>Actinopterygii</taxon>
        <taxon>Neopterygii</taxon>
        <taxon>Teleostei</taxon>
        <taxon>Neoteleostei</taxon>
        <taxon>Acanthomorphata</taxon>
        <taxon>Ovalentaria</taxon>
        <taxon>Cichlomorphae</taxon>
        <taxon>Cichliformes</taxon>
        <taxon>Cichlidae</taxon>
        <taxon>African cichlids</taxon>
        <taxon>Pseudocrenilabrinae</taxon>
        <taxon>Lamprologini</taxon>
        <taxon>Neolamprologus</taxon>
    </lineage>
</organism>
<evidence type="ECO:0000256" key="9">
    <source>
        <dbReference type="ARBA" id="ARBA00022807"/>
    </source>
</evidence>
<dbReference type="Bgee" id="ENSNBRG00000019916">
    <property type="expression patterns" value="Expressed in zone of skin and 5 other cell types or tissues"/>
</dbReference>
<dbReference type="FunFam" id="3.90.70.80:FF:000005">
    <property type="entry name" value="OTU domain-containing protein 3"/>
    <property type="match status" value="1"/>
</dbReference>
<reference evidence="16" key="2">
    <citation type="submission" date="2025-09" db="UniProtKB">
        <authorList>
            <consortium name="Ensembl"/>
        </authorList>
    </citation>
    <scope>IDENTIFICATION</scope>
</reference>
<evidence type="ECO:0000256" key="8">
    <source>
        <dbReference type="ARBA" id="ARBA00022801"/>
    </source>
</evidence>
<keyword evidence="6" id="KW-0645">Protease</keyword>
<dbReference type="GO" id="GO:0044313">
    <property type="term" value="P:protein K6-linked deubiquitination"/>
    <property type="evidence" value="ECO:0007669"/>
    <property type="project" value="TreeGrafter"/>
</dbReference>
<dbReference type="Proteomes" id="UP000261580">
    <property type="component" value="Unassembled WGS sequence"/>
</dbReference>
<dbReference type="PROSITE" id="PS50802">
    <property type="entry name" value="OTU"/>
    <property type="match status" value="1"/>
</dbReference>
<evidence type="ECO:0000313" key="17">
    <source>
        <dbReference type="Proteomes" id="UP000261580"/>
    </source>
</evidence>
<evidence type="ECO:0000256" key="4">
    <source>
        <dbReference type="ARBA" id="ARBA00012759"/>
    </source>
</evidence>
<dbReference type="GO" id="GO:0035871">
    <property type="term" value="P:protein K11-linked deubiquitination"/>
    <property type="evidence" value="ECO:0007669"/>
    <property type="project" value="TreeGrafter"/>
</dbReference>
<keyword evidence="10" id="KW-0007">Acetylation</keyword>
<dbReference type="GO" id="GO:0006508">
    <property type="term" value="P:proteolysis"/>
    <property type="evidence" value="ECO:0007669"/>
    <property type="project" value="UniProtKB-KW"/>
</dbReference>
<dbReference type="GO" id="GO:0071108">
    <property type="term" value="P:protein K48-linked deubiquitination"/>
    <property type="evidence" value="ECO:0007669"/>
    <property type="project" value="TreeGrafter"/>
</dbReference>
<keyword evidence="9" id="KW-0788">Thiol protease</keyword>
<dbReference type="GO" id="GO:0050821">
    <property type="term" value="P:protein stabilization"/>
    <property type="evidence" value="ECO:0007669"/>
    <property type="project" value="TreeGrafter"/>
</dbReference>
<feature type="domain" description="OTU" evidence="15">
    <location>
        <begin position="60"/>
        <end position="184"/>
    </location>
</feature>
<dbReference type="CDD" id="cd22770">
    <property type="entry name" value="OTU_OTUD3"/>
    <property type="match status" value="1"/>
</dbReference>
<evidence type="ECO:0000256" key="13">
    <source>
        <dbReference type="ARBA" id="ARBA00074859"/>
    </source>
</evidence>
<evidence type="ECO:0000259" key="15">
    <source>
        <dbReference type="PROSITE" id="PS50802"/>
    </source>
</evidence>
<dbReference type="GeneTree" id="ENSGT00390000016392"/>
<keyword evidence="8" id="KW-0378">Hydrolase</keyword>
<comment type="function">
    <text evidence="12">Deubiquitinating enzyme that hydrolyzes 'Lys-6'- and 'Lys-11'-linked polyubiquitin. Also hydrolyzes heterotypic (mixed and branched) and homotypic chains. Important regulator of energy metabolism. Glucose and fatty acids trigger its nuclear translocation by CBP-dependent acetylation. In the nucleus, deubiquitinates and stabilizes the nuclear receptor PPARD regulating the expression of various genes involved in glucose and lipid metabolism and oxidative phosphorylation. Also acts as a negative regulator of the ribosome quality control (RQC) by mediating deubiquitination of 40S ribosomal proteins RPS10/eS10 and RPS20/uS10, thereby antagonizing ZNF598-mediated 40S ubiquitination.</text>
</comment>
<keyword evidence="5" id="KW-0963">Cytoplasm</keyword>
<dbReference type="PANTHER" id="PTHR12419:SF7">
    <property type="entry name" value="OTU DOMAIN-CONTAINING PROTEIN 3"/>
    <property type="match status" value="1"/>
</dbReference>
<proteinExistence type="predicted"/>
<evidence type="ECO:0000256" key="12">
    <source>
        <dbReference type="ARBA" id="ARBA00059041"/>
    </source>
</evidence>
<dbReference type="Pfam" id="PF02338">
    <property type="entry name" value="OTU"/>
    <property type="match status" value="1"/>
</dbReference>
<protein>
    <recommendedName>
        <fullName evidence="13">OTU domain-containing protein 3</fullName>
        <ecNumber evidence="4">3.4.19.12</ecNumber>
    </recommendedName>
</protein>
<keyword evidence="17" id="KW-1185">Reference proteome</keyword>
<dbReference type="PANTHER" id="PTHR12419">
    <property type="entry name" value="OTU DOMAIN CONTAINING PROTEIN"/>
    <property type="match status" value="1"/>
</dbReference>